<dbReference type="Pfam" id="PF05137">
    <property type="entry name" value="PilN"/>
    <property type="match status" value="1"/>
</dbReference>
<keyword evidence="1" id="KW-0812">Transmembrane</keyword>
<dbReference type="AlphaFoldDB" id="A0A2S6IP17"/>
<organism evidence="2 3">
    <name type="scientific">Kineococcus xinjiangensis</name>
    <dbReference type="NCBI Taxonomy" id="512762"/>
    <lineage>
        <taxon>Bacteria</taxon>
        <taxon>Bacillati</taxon>
        <taxon>Actinomycetota</taxon>
        <taxon>Actinomycetes</taxon>
        <taxon>Kineosporiales</taxon>
        <taxon>Kineosporiaceae</taxon>
        <taxon>Kineococcus</taxon>
    </lineage>
</organism>
<gene>
    <name evidence="2" type="ORF">CLV92_105102</name>
</gene>
<evidence type="ECO:0000256" key="1">
    <source>
        <dbReference type="SAM" id="Phobius"/>
    </source>
</evidence>
<feature type="transmembrane region" description="Helical" evidence="1">
    <location>
        <begin position="36"/>
        <end position="55"/>
    </location>
</feature>
<dbReference type="EMBL" id="PTJD01000005">
    <property type="protein sequence ID" value="PPK96002.1"/>
    <property type="molecule type" value="Genomic_DNA"/>
</dbReference>
<proteinExistence type="predicted"/>
<evidence type="ECO:0000313" key="3">
    <source>
        <dbReference type="Proteomes" id="UP000239485"/>
    </source>
</evidence>
<evidence type="ECO:0000313" key="2">
    <source>
        <dbReference type="EMBL" id="PPK96002.1"/>
    </source>
</evidence>
<dbReference type="RefSeq" id="WP_104432388.1">
    <property type="nucleotide sequence ID" value="NZ_PTJD01000005.1"/>
</dbReference>
<name>A0A2S6IP17_9ACTN</name>
<dbReference type="Proteomes" id="UP000239485">
    <property type="component" value="Unassembled WGS sequence"/>
</dbReference>
<sequence length="219" mass="22907">MSMQTLETLTTHTRVARVDLLPPEIEEGRRFNRLRAGLALGLVGVLGIAGAAYAITLGHVDRAGEALAAEQARTSTLQAEQAKYAEVPKILSEIEAVERLHADATAYDIAWYGYLDSIAGSAPEKVALKSLTFTVTPPSLTNPPDAAAANPLAVPGVGTVDITGETTSQETVAAWMDSLGAIPGFSQPALSSSAFAKETGLVTFVTSATVTDDALLRKQ</sequence>
<comment type="caution">
    <text evidence="2">The sequence shown here is derived from an EMBL/GenBank/DDBJ whole genome shotgun (WGS) entry which is preliminary data.</text>
</comment>
<reference evidence="2 3" key="1">
    <citation type="submission" date="2018-02" db="EMBL/GenBank/DDBJ databases">
        <title>Genomic Encyclopedia of Archaeal and Bacterial Type Strains, Phase II (KMG-II): from individual species to whole genera.</title>
        <authorList>
            <person name="Goeker M."/>
        </authorList>
    </citation>
    <scope>NUCLEOTIDE SEQUENCE [LARGE SCALE GENOMIC DNA]</scope>
    <source>
        <strain evidence="2 3">DSM 22857</strain>
    </source>
</reference>
<dbReference type="OrthoDB" id="5196233at2"/>
<keyword evidence="3" id="KW-1185">Reference proteome</keyword>
<protein>
    <submittedName>
        <fullName evidence="2">Tfp pilus assembly protein PilN</fullName>
    </submittedName>
</protein>
<accession>A0A2S6IP17</accession>
<keyword evidence="1" id="KW-1133">Transmembrane helix</keyword>
<dbReference type="InterPro" id="IPR007813">
    <property type="entry name" value="PilN"/>
</dbReference>
<keyword evidence="1" id="KW-0472">Membrane</keyword>